<dbReference type="EMBL" id="JADNYJ010000046">
    <property type="protein sequence ID" value="KAF8900750.1"/>
    <property type="molecule type" value="Genomic_DNA"/>
</dbReference>
<sequence>MGDGRHYHPEKDYYVDKMLQFLSSYTQQRIRRKDQTYPDPKPTVRMSSAPEPVNGSAPPAEVNPSSVSTSYQPPSIFVFNVGRTRTSQINDGPSGERSLLESFVKALDSIRAKGYIVQGAMYGPEGVNIFIDTEDEDCILNLNYARKVEIVPILGPV</sequence>
<organism evidence="2 3">
    <name type="scientific">Gymnopilus junonius</name>
    <name type="common">Spectacular rustgill mushroom</name>
    <name type="synonym">Gymnopilus spectabilis subsp. junonius</name>
    <dbReference type="NCBI Taxonomy" id="109634"/>
    <lineage>
        <taxon>Eukaryota</taxon>
        <taxon>Fungi</taxon>
        <taxon>Dikarya</taxon>
        <taxon>Basidiomycota</taxon>
        <taxon>Agaricomycotina</taxon>
        <taxon>Agaricomycetes</taxon>
        <taxon>Agaricomycetidae</taxon>
        <taxon>Agaricales</taxon>
        <taxon>Agaricineae</taxon>
        <taxon>Hymenogastraceae</taxon>
        <taxon>Gymnopilus</taxon>
    </lineage>
</organism>
<protein>
    <submittedName>
        <fullName evidence="2">Uncharacterized protein</fullName>
    </submittedName>
</protein>
<evidence type="ECO:0000313" key="2">
    <source>
        <dbReference type="EMBL" id="KAF8900750.1"/>
    </source>
</evidence>
<evidence type="ECO:0000313" key="3">
    <source>
        <dbReference type="Proteomes" id="UP000724874"/>
    </source>
</evidence>
<reference evidence="2" key="1">
    <citation type="submission" date="2020-11" db="EMBL/GenBank/DDBJ databases">
        <authorList>
            <consortium name="DOE Joint Genome Institute"/>
            <person name="Ahrendt S."/>
            <person name="Riley R."/>
            <person name="Andreopoulos W."/>
            <person name="LaButti K."/>
            <person name="Pangilinan J."/>
            <person name="Ruiz-duenas F.J."/>
            <person name="Barrasa J.M."/>
            <person name="Sanchez-Garcia M."/>
            <person name="Camarero S."/>
            <person name="Miyauchi S."/>
            <person name="Serrano A."/>
            <person name="Linde D."/>
            <person name="Babiker R."/>
            <person name="Drula E."/>
            <person name="Ayuso-Fernandez I."/>
            <person name="Pacheco R."/>
            <person name="Padilla G."/>
            <person name="Ferreira P."/>
            <person name="Barriuso J."/>
            <person name="Kellner H."/>
            <person name="Castanera R."/>
            <person name="Alfaro M."/>
            <person name="Ramirez L."/>
            <person name="Pisabarro A.G."/>
            <person name="Kuo A."/>
            <person name="Tritt A."/>
            <person name="Lipzen A."/>
            <person name="He G."/>
            <person name="Yan M."/>
            <person name="Ng V."/>
            <person name="Cullen D."/>
            <person name="Martin F."/>
            <person name="Rosso M.-N."/>
            <person name="Henrissat B."/>
            <person name="Hibbett D."/>
            <person name="Martinez A.T."/>
            <person name="Grigoriev I.V."/>
        </authorList>
    </citation>
    <scope>NUCLEOTIDE SEQUENCE</scope>
    <source>
        <strain evidence="2">AH 44721</strain>
    </source>
</reference>
<keyword evidence="3" id="KW-1185">Reference proteome</keyword>
<dbReference type="OrthoDB" id="3021093at2759"/>
<name>A0A9P5NQN8_GYMJU</name>
<comment type="caution">
    <text evidence="2">The sequence shown here is derived from an EMBL/GenBank/DDBJ whole genome shotgun (WGS) entry which is preliminary data.</text>
</comment>
<proteinExistence type="predicted"/>
<dbReference type="AlphaFoldDB" id="A0A9P5NQN8"/>
<gene>
    <name evidence="2" type="ORF">CPB84DRAFT_1824974</name>
</gene>
<evidence type="ECO:0000256" key="1">
    <source>
        <dbReference type="SAM" id="MobiDB-lite"/>
    </source>
</evidence>
<dbReference type="Proteomes" id="UP000724874">
    <property type="component" value="Unassembled WGS sequence"/>
</dbReference>
<accession>A0A9P5NQN8</accession>
<feature type="region of interest" description="Disordered" evidence="1">
    <location>
        <begin position="27"/>
        <end position="69"/>
    </location>
</feature>